<dbReference type="Proteomes" id="UP000641932">
    <property type="component" value="Unassembled WGS sequence"/>
</dbReference>
<keyword evidence="3" id="KW-1185">Reference proteome</keyword>
<evidence type="ECO:0000313" key="3">
    <source>
        <dbReference type="Proteomes" id="UP000641932"/>
    </source>
</evidence>
<gene>
    <name evidence="2" type="ORF">GCM10012280_22630</name>
</gene>
<organism evidence="2 3">
    <name type="scientific">Wenjunlia tyrosinilytica</name>
    <dbReference type="NCBI Taxonomy" id="1544741"/>
    <lineage>
        <taxon>Bacteria</taxon>
        <taxon>Bacillati</taxon>
        <taxon>Actinomycetota</taxon>
        <taxon>Actinomycetes</taxon>
        <taxon>Kitasatosporales</taxon>
        <taxon>Streptomycetaceae</taxon>
        <taxon>Wenjunlia</taxon>
    </lineage>
</organism>
<comment type="caution">
    <text evidence="2">The sequence shown here is derived from an EMBL/GenBank/DDBJ whole genome shotgun (WGS) entry which is preliminary data.</text>
</comment>
<dbReference type="AlphaFoldDB" id="A0A917ZLJ3"/>
<feature type="region of interest" description="Disordered" evidence="1">
    <location>
        <begin position="1"/>
        <end position="28"/>
    </location>
</feature>
<evidence type="ECO:0000313" key="2">
    <source>
        <dbReference type="EMBL" id="GGO86462.1"/>
    </source>
</evidence>
<protein>
    <submittedName>
        <fullName evidence="2">Uncharacterized protein</fullName>
    </submittedName>
</protein>
<evidence type="ECO:0000256" key="1">
    <source>
        <dbReference type="SAM" id="MobiDB-lite"/>
    </source>
</evidence>
<name>A0A917ZLJ3_9ACTN</name>
<reference evidence="2" key="1">
    <citation type="journal article" date="2014" name="Int. J. Syst. Evol. Microbiol.">
        <title>Complete genome sequence of Corynebacterium casei LMG S-19264T (=DSM 44701T), isolated from a smear-ripened cheese.</title>
        <authorList>
            <consortium name="US DOE Joint Genome Institute (JGI-PGF)"/>
            <person name="Walter F."/>
            <person name="Albersmeier A."/>
            <person name="Kalinowski J."/>
            <person name="Ruckert C."/>
        </authorList>
    </citation>
    <scope>NUCLEOTIDE SEQUENCE</scope>
    <source>
        <strain evidence="2">CGMCC 4.7201</strain>
    </source>
</reference>
<feature type="compositionally biased region" description="Basic and acidic residues" evidence="1">
    <location>
        <begin position="1"/>
        <end position="13"/>
    </location>
</feature>
<dbReference type="EMBL" id="BMMS01000008">
    <property type="protein sequence ID" value="GGO86462.1"/>
    <property type="molecule type" value="Genomic_DNA"/>
</dbReference>
<proteinExistence type="predicted"/>
<accession>A0A917ZLJ3</accession>
<reference evidence="2" key="2">
    <citation type="submission" date="2020-09" db="EMBL/GenBank/DDBJ databases">
        <authorList>
            <person name="Sun Q."/>
            <person name="Zhou Y."/>
        </authorList>
    </citation>
    <scope>NUCLEOTIDE SEQUENCE</scope>
    <source>
        <strain evidence="2">CGMCC 4.7201</strain>
    </source>
</reference>
<sequence length="100" mass="10758">MTEPPGPEKDRTWKGPAAGDGGCTSDRAVQTVTRDRPFANSGGMVSTSNDVLETLVVTGLTSSGHLRRAPEFALVRTVLLRPKFTERAVPHRHEAAGYGR</sequence>